<dbReference type="InterPro" id="IPR010998">
    <property type="entry name" value="Integrase_recombinase_N"/>
</dbReference>
<keyword evidence="9" id="KW-1185">Reference proteome</keyword>
<dbReference type="GO" id="GO:0006310">
    <property type="term" value="P:DNA recombination"/>
    <property type="evidence" value="ECO:0007669"/>
    <property type="project" value="UniProtKB-KW"/>
</dbReference>
<accession>A0A5C0UFQ3</accession>
<dbReference type="Gene3D" id="1.10.150.130">
    <property type="match status" value="1"/>
</dbReference>
<dbReference type="PANTHER" id="PTHR30349">
    <property type="entry name" value="PHAGE INTEGRASE-RELATED"/>
    <property type="match status" value="1"/>
</dbReference>
<keyword evidence="4" id="KW-0233">DNA recombination</keyword>
<dbReference type="AlphaFoldDB" id="A0A5C0UFQ3"/>
<evidence type="ECO:0000256" key="3">
    <source>
        <dbReference type="ARBA" id="ARBA00023125"/>
    </source>
</evidence>
<gene>
    <name evidence="8" type="ORF">FZC34_01370</name>
</gene>
<proteinExistence type="inferred from homology"/>
<feature type="domain" description="Tyr recombinase" evidence="6">
    <location>
        <begin position="128"/>
        <end position="311"/>
    </location>
</feature>
<organism evidence="8 9">
    <name type="scientific">Candidatus Cytomitobacter primus</name>
    <dbReference type="NCBI Taxonomy" id="2066024"/>
    <lineage>
        <taxon>Bacteria</taxon>
        <taxon>Pseudomonadati</taxon>
        <taxon>Pseudomonadota</taxon>
        <taxon>Alphaproteobacteria</taxon>
        <taxon>Holosporales</taxon>
        <taxon>Holosporaceae</taxon>
        <taxon>Candidatus Cytomitobacter</taxon>
    </lineage>
</organism>
<dbReference type="EMBL" id="CP043316">
    <property type="protein sequence ID" value="QEK38557.1"/>
    <property type="molecule type" value="Genomic_DNA"/>
</dbReference>
<dbReference type="GO" id="GO:0003677">
    <property type="term" value="F:DNA binding"/>
    <property type="evidence" value="ECO:0007669"/>
    <property type="project" value="UniProtKB-UniRule"/>
</dbReference>
<protein>
    <submittedName>
        <fullName evidence="8">Tyrosine-type recombinase/integrase</fullName>
    </submittedName>
</protein>
<feature type="domain" description="Core-binding (CB)" evidence="7">
    <location>
        <begin position="32"/>
        <end position="117"/>
    </location>
</feature>
<dbReference type="Pfam" id="PF00589">
    <property type="entry name" value="Phage_integrase"/>
    <property type="match status" value="1"/>
</dbReference>
<name>A0A5C0UFQ3_9PROT</name>
<dbReference type="InterPro" id="IPR011010">
    <property type="entry name" value="DNA_brk_join_enz"/>
</dbReference>
<sequence length="315" mass="37326">MLSKEFISNPEYEKIFKIITSFNTNVDFHDKMKEFAYNLIYIEAKQINTVMSYLYDIKLSIDFFIQYRNENISLDILKKLTRLDFRALYSERRKINLSPFSQRRLISAWRNLFKFLNYKDIFIALSIKTPKTFPKSVPKKIIEDLCKVDQTWISYRNRALWGLLYGSGMRVSEALNLNIADWVKAKDNLEINGKGKVIRKVPIFAIIKTWMTEYLERYPMKYDQKSPLFIGKQLFKRLGSQTCAHILAKWRIKHNIDQKITPHSLRHSFASHVLANDCNLKDLQQVLGHKNLDTTSIYTHIEDKKLEKSFMDIME</sequence>
<evidence type="ECO:0000313" key="8">
    <source>
        <dbReference type="EMBL" id="QEK38557.1"/>
    </source>
</evidence>
<dbReference type="SUPFAM" id="SSF56349">
    <property type="entry name" value="DNA breaking-rejoining enzymes"/>
    <property type="match status" value="1"/>
</dbReference>
<dbReference type="Gene3D" id="1.10.443.10">
    <property type="entry name" value="Intergrase catalytic core"/>
    <property type="match status" value="1"/>
</dbReference>
<evidence type="ECO:0000259" key="7">
    <source>
        <dbReference type="PROSITE" id="PS51900"/>
    </source>
</evidence>
<reference evidence="8 9" key="1">
    <citation type="submission" date="2019-08" db="EMBL/GenBank/DDBJ databases">
        <title>Highly reduced genomes of protist endosymbionts show evolutionary convergence.</title>
        <authorList>
            <person name="George E."/>
            <person name="Husnik F."/>
            <person name="Tashyreva D."/>
            <person name="Prokopchuk G."/>
            <person name="Horak A."/>
            <person name="Kwong W.K."/>
            <person name="Lukes J."/>
            <person name="Keeling P.J."/>
        </authorList>
    </citation>
    <scope>NUCLEOTIDE SEQUENCE [LARGE SCALE GENOMIC DNA]</scope>
    <source>
        <strain evidence="8">1604LC</strain>
    </source>
</reference>
<evidence type="ECO:0000256" key="4">
    <source>
        <dbReference type="ARBA" id="ARBA00023172"/>
    </source>
</evidence>
<dbReference type="PROSITE" id="PS51900">
    <property type="entry name" value="CB"/>
    <property type="match status" value="1"/>
</dbReference>
<evidence type="ECO:0000313" key="9">
    <source>
        <dbReference type="Proteomes" id="UP000325004"/>
    </source>
</evidence>
<dbReference type="PANTHER" id="PTHR30349:SF41">
    <property type="entry name" value="INTEGRASE_RECOMBINASE PROTEIN MJ0367-RELATED"/>
    <property type="match status" value="1"/>
</dbReference>
<dbReference type="InterPro" id="IPR002104">
    <property type="entry name" value="Integrase_catalytic"/>
</dbReference>
<dbReference type="GO" id="GO:0015074">
    <property type="term" value="P:DNA integration"/>
    <property type="evidence" value="ECO:0007669"/>
    <property type="project" value="UniProtKB-KW"/>
</dbReference>
<comment type="similarity">
    <text evidence="1">Belongs to the 'phage' integrase family.</text>
</comment>
<dbReference type="InterPro" id="IPR044068">
    <property type="entry name" value="CB"/>
</dbReference>
<keyword evidence="3 5" id="KW-0238">DNA-binding</keyword>
<dbReference type="InterPro" id="IPR013762">
    <property type="entry name" value="Integrase-like_cat_sf"/>
</dbReference>
<dbReference type="Proteomes" id="UP000325004">
    <property type="component" value="Chromosome"/>
</dbReference>
<keyword evidence="2" id="KW-0229">DNA integration</keyword>
<evidence type="ECO:0000256" key="1">
    <source>
        <dbReference type="ARBA" id="ARBA00008857"/>
    </source>
</evidence>
<dbReference type="PROSITE" id="PS51898">
    <property type="entry name" value="TYR_RECOMBINASE"/>
    <property type="match status" value="1"/>
</dbReference>
<evidence type="ECO:0000256" key="5">
    <source>
        <dbReference type="PROSITE-ProRule" id="PRU01248"/>
    </source>
</evidence>
<dbReference type="InterPro" id="IPR050090">
    <property type="entry name" value="Tyrosine_recombinase_XerCD"/>
</dbReference>
<dbReference type="OrthoDB" id="9801717at2"/>
<dbReference type="KEGG" id="cpri:FZC34_01370"/>
<evidence type="ECO:0000259" key="6">
    <source>
        <dbReference type="PROSITE" id="PS51898"/>
    </source>
</evidence>
<evidence type="ECO:0000256" key="2">
    <source>
        <dbReference type="ARBA" id="ARBA00022908"/>
    </source>
</evidence>